<sequence>MFERYWPRKPSEALCCFSQHLKEQNEDLSTRLTAQHNSFLSSLSQSSGGEQQQSLECPLWYSVIDKEDIAASPQLVSVLQEEARSRHQPEGAMQRQLSLKEELTALAPEVVMISREIQCEMLQATNAQQERCIL</sequence>
<name>A0A7R9HI98_TIMPO</name>
<protein>
    <submittedName>
        <fullName evidence="1">Uncharacterized protein</fullName>
    </submittedName>
</protein>
<dbReference type="AlphaFoldDB" id="A0A7R9HI98"/>
<dbReference type="EMBL" id="OD030441">
    <property type="protein sequence ID" value="CAD7420377.1"/>
    <property type="molecule type" value="Genomic_DNA"/>
</dbReference>
<gene>
    <name evidence="1" type="ORF">TPSB3V08_LOCUS13792</name>
</gene>
<evidence type="ECO:0000313" key="1">
    <source>
        <dbReference type="EMBL" id="CAD7420377.1"/>
    </source>
</evidence>
<proteinExistence type="predicted"/>
<reference evidence="1" key="1">
    <citation type="submission" date="2020-11" db="EMBL/GenBank/DDBJ databases">
        <authorList>
            <person name="Tran Van P."/>
        </authorList>
    </citation>
    <scope>NUCLEOTIDE SEQUENCE</scope>
</reference>
<organism evidence="1">
    <name type="scientific">Timema poppense</name>
    <name type="common">Walking stick</name>
    <dbReference type="NCBI Taxonomy" id="170557"/>
    <lineage>
        <taxon>Eukaryota</taxon>
        <taxon>Metazoa</taxon>
        <taxon>Ecdysozoa</taxon>
        <taxon>Arthropoda</taxon>
        <taxon>Hexapoda</taxon>
        <taxon>Insecta</taxon>
        <taxon>Pterygota</taxon>
        <taxon>Neoptera</taxon>
        <taxon>Polyneoptera</taxon>
        <taxon>Phasmatodea</taxon>
        <taxon>Timematodea</taxon>
        <taxon>Timematoidea</taxon>
        <taxon>Timematidae</taxon>
        <taxon>Timema</taxon>
    </lineage>
</organism>
<accession>A0A7R9HI98</accession>